<evidence type="ECO:0000313" key="2">
    <source>
        <dbReference type="EMBL" id="CRP85898.1"/>
    </source>
</evidence>
<dbReference type="InterPro" id="IPR015927">
    <property type="entry name" value="Peptidase_S24_S26A/B/C"/>
</dbReference>
<feature type="domain" description="HTH cro/C1-type" evidence="1">
    <location>
        <begin position="11"/>
        <end position="67"/>
    </location>
</feature>
<accession>A0A9P1RCT9</accession>
<protein>
    <submittedName>
        <fullName evidence="2">LexA repressor</fullName>
        <ecNumber evidence="2">3.4.21.88</ecNumber>
    </submittedName>
</protein>
<evidence type="ECO:0000259" key="1">
    <source>
        <dbReference type="PROSITE" id="PS50943"/>
    </source>
</evidence>
<dbReference type="SMART" id="SM00530">
    <property type="entry name" value="HTH_XRE"/>
    <property type="match status" value="1"/>
</dbReference>
<sequence>MKDIQHIGPAIKARRQARGWSQAALCEAAGNAINTSTLSTTENGMSLPNVMAAYAVAKALGTTVEALIEEANNPGAVRSPKENAERVPVVPWHMAAEWKLNPDITRLPANTPWVLPPENATPGMFALVVPDDTMHSPSGLAFPAGSTIFVNPRRVAEANDLVVGYTHKGEELTFKRLIQDGAQRYLRPLNPQFPMVSIDGNFQVVGVVTGMRMIIEKGVIR</sequence>
<gene>
    <name evidence="2" type="primary">lexA_2</name>
    <name evidence="2" type="ORF">PAERUG_P19_London_7_VIM_2_05_10_05789</name>
</gene>
<dbReference type="CDD" id="cd06529">
    <property type="entry name" value="S24_LexA-like"/>
    <property type="match status" value="1"/>
</dbReference>
<dbReference type="PROSITE" id="PS50943">
    <property type="entry name" value="HTH_CROC1"/>
    <property type="match status" value="1"/>
</dbReference>
<dbReference type="Pfam" id="PF01381">
    <property type="entry name" value="HTH_3"/>
    <property type="match status" value="1"/>
</dbReference>
<dbReference type="InterPro" id="IPR001387">
    <property type="entry name" value="Cro/C1-type_HTH"/>
</dbReference>
<comment type="caution">
    <text evidence="2">The sequence shown here is derived from an EMBL/GenBank/DDBJ whole genome shotgun (WGS) entry which is preliminary data.</text>
</comment>
<dbReference type="RefSeq" id="WP_050397082.1">
    <property type="nucleotide sequence ID" value="NZ_CVVU01000248.1"/>
</dbReference>
<dbReference type="AlphaFoldDB" id="A0A9P1RCT9"/>
<dbReference type="InterPro" id="IPR036286">
    <property type="entry name" value="LexA/Signal_pep-like_sf"/>
</dbReference>
<dbReference type="Gene3D" id="1.10.260.40">
    <property type="entry name" value="lambda repressor-like DNA-binding domains"/>
    <property type="match status" value="1"/>
</dbReference>
<dbReference type="Pfam" id="PF00717">
    <property type="entry name" value="Peptidase_S24"/>
    <property type="match status" value="1"/>
</dbReference>
<dbReference type="CDD" id="cd00093">
    <property type="entry name" value="HTH_XRE"/>
    <property type="match status" value="1"/>
</dbReference>
<dbReference type="InterPro" id="IPR010982">
    <property type="entry name" value="Lambda_DNA-bd_dom_sf"/>
</dbReference>
<dbReference type="Proteomes" id="UP000045039">
    <property type="component" value="Unassembled WGS sequence"/>
</dbReference>
<dbReference type="GO" id="GO:0004252">
    <property type="term" value="F:serine-type endopeptidase activity"/>
    <property type="evidence" value="ECO:0007669"/>
    <property type="project" value="UniProtKB-EC"/>
</dbReference>
<evidence type="ECO:0000313" key="3">
    <source>
        <dbReference type="Proteomes" id="UP000045039"/>
    </source>
</evidence>
<dbReference type="SUPFAM" id="SSF47413">
    <property type="entry name" value="lambda repressor-like DNA-binding domains"/>
    <property type="match status" value="1"/>
</dbReference>
<dbReference type="EMBL" id="CVVU01000248">
    <property type="protein sequence ID" value="CRP85898.1"/>
    <property type="molecule type" value="Genomic_DNA"/>
</dbReference>
<dbReference type="GO" id="GO:0003677">
    <property type="term" value="F:DNA binding"/>
    <property type="evidence" value="ECO:0007669"/>
    <property type="project" value="InterPro"/>
</dbReference>
<organism evidence="2 3">
    <name type="scientific">Pseudomonas aeruginosa</name>
    <dbReference type="NCBI Taxonomy" id="287"/>
    <lineage>
        <taxon>Bacteria</taxon>
        <taxon>Pseudomonadati</taxon>
        <taxon>Pseudomonadota</taxon>
        <taxon>Gammaproteobacteria</taxon>
        <taxon>Pseudomonadales</taxon>
        <taxon>Pseudomonadaceae</taxon>
        <taxon>Pseudomonas</taxon>
    </lineage>
</organism>
<dbReference type="Gene3D" id="2.10.109.10">
    <property type="entry name" value="Umud Fragment, subunit A"/>
    <property type="match status" value="1"/>
</dbReference>
<keyword evidence="2" id="KW-0378">Hydrolase</keyword>
<proteinExistence type="predicted"/>
<reference evidence="3" key="1">
    <citation type="submission" date="2015-06" db="EMBL/GenBank/DDBJ databases">
        <authorList>
            <person name="Radhakrishnan Rajesh"/>
            <person name="Underwood Anthony"/>
            <person name="Al-Shahib Ali"/>
        </authorList>
    </citation>
    <scope>NUCLEOTIDE SEQUENCE [LARGE SCALE GENOMIC DNA]</scope>
    <source>
        <strain evidence="3">P19_London_7_VIM_2_05_10</strain>
    </source>
</reference>
<name>A0A9P1RCT9_PSEAI</name>
<dbReference type="InterPro" id="IPR039418">
    <property type="entry name" value="LexA-like"/>
</dbReference>
<dbReference type="SUPFAM" id="SSF51306">
    <property type="entry name" value="LexA/Signal peptidase"/>
    <property type="match status" value="1"/>
</dbReference>
<dbReference type="EC" id="3.4.21.88" evidence="2"/>